<feature type="region of interest" description="Disordered" evidence="1">
    <location>
        <begin position="1"/>
        <end position="130"/>
    </location>
</feature>
<feature type="compositionally biased region" description="Basic and acidic residues" evidence="1">
    <location>
        <begin position="338"/>
        <end position="352"/>
    </location>
</feature>
<dbReference type="RefSeq" id="XP_014662186.1">
    <property type="nucleotide sequence ID" value="XM_014806700.1"/>
</dbReference>
<keyword evidence="2" id="KW-1185">Reference proteome</keyword>
<evidence type="ECO:0000313" key="3">
    <source>
        <dbReference type="RefSeq" id="XP_014662186.1"/>
    </source>
</evidence>
<feature type="compositionally biased region" description="Basic and acidic residues" evidence="1">
    <location>
        <begin position="162"/>
        <end position="174"/>
    </location>
</feature>
<name>A0ABM1DQG5_PRICU</name>
<feature type="compositionally biased region" description="Low complexity" evidence="1">
    <location>
        <begin position="177"/>
        <end position="196"/>
    </location>
</feature>
<accession>A0ABM1DQG5</accession>
<feature type="compositionally biased region" description="Basic and acidic residues" evidence="1">
    <location>
        <begin position="446"/>
        <end position="455"/>
    </location>
</feature>
<protein>
    <submittedName>
        <fullName evidence="3">RNA polymerase II degradation factor 1-like</fullName>
    </submittedName>
</protein>
<gene>
    <name evidence="3" type="primary">LOC106805200</name>
</gene>
<proteinExistence type="predicted"/>
<organism evidence="2 3">
    <name type="scientific">Priapulus caudatus</name>
    <name type="common">Priapulid worm</name>
    <dbReference type="NCBI Taxonomy" id="37621"/>
    <lineage>
        <taxon>Eukaryota</taxon>
        <taxon>Metazoa</taxon>
        <taxon>Ecdysozoa</taxon>
        <taxon>Scalidophora</taxon>
        <taxon>Priapulida</taxon>
        <taxon>Priapulimorpha</taxon>
        <taxon>Priapulimorphida</taxon>
        <taxon>Priapulidae</taxon>
        <taxon>Priapulus</taxon>
    </lineage>
</organism>
<feature type="compositionally biased region" description="Polar residues" evidence="1">
    <location>
        <begin position="40"/>
        <end position="53"/>
    </location>
</feature>
<feature type="compositionally biased region" description="Polar residues" evidence="1">
    <location>
        <begin position="364"/>
        <end position="377"/>
    </location>
</feature>
<evidence type="ECO:0000256" key="1">
    <source>
        <dbReference type="SAM" id="MobiDB-lite"/>
    </source>
</evidence>
<feature type="region of interest" description="Disordered" evidence="1">
    <location>
        <begin position="338"/>
        <end position="465"/>
    </location>
</feature>
<feature type="compositionally biased region" description="Polar residues" evidence="1">
    <location>
        <begin position="142"/>
        <end position="153"/>
    </location>
</feature>
<sequence length="465" mass="49247">MNSNPLLKQLLSEKTEEDEEPKPYEMLLSQLINEPLSAGNPVNSKAQADSDSAPQPGRRQSASTSSSSLPDGESSFLNSLLVGDPQPHPDNNNPGHHGEQHGVKRKSDCLTGGGGSEAQPTAGKVPPSKVLQKNQILTKLLSQPYKQLPSVATTIAAPRPTDLPHSKLPKDLRQKLQQTTPAGGQQQQPTTTTHPGAVTSSTLRADAAAAGGAPSRQPGVPHPSPTGYGGVAQQQQQQQPCSALMEKLLENNGGSAAGRRDGGAAATVATPDQSNKPMEMDWVVSEVPDSSGDVLLQQIVAEVLQLQQEMNVDQAPQSTSSSRQDLLQELKKLLKTEEHNPGNEMGHVKSEADTSGLPGLDSEPYSNVGTSQHQTPPQYAMPPAYSSANHFGPPQQGQQQRFPTAQGMPSFPQGPQTSQPYQPGKRTLPTNSIVCLDSTDPGQDCADSRSRKDKSGIFTDVVPGV</sequence>
<dbReference type="Proteomes" id="UP000695022">
    <property type="component" value="Unplaced"/>
</dbReference>
<dbReference type="GeneID" id="106805200"/>
<reference evidence="3" key="1">
    <citation type="submission" date="2025-08" db="UniProtKB">
        <authorList>
            <consortium name="RefSeq"/>
        </authorList>
    </citation>
    <scope>IDENTIFICATION</scope>
</reference>
<evidence type="ECO:0000313" key="2">
    <source>
        <dbReference type="Proteomes" id="UP000695022"/>
    </source>
</evidence>
<feature type="compositionally biased region" description="Basic and acidic residues" evidence="1">
    <location>
        <begin position="96"/>
        <end position="108"/>
    </location>
</feature>
<feature type="region of interest" description="Disordered" evidence="1">
    <location>
        <begin position="142"/>
        <end position="277"/>
    </location>
</feature>